<accession>A0A1M4YSR3</accession>
<dbReference type="EMBL" id="FQVC01000004">
    <property type="protein sequence ID" value="SHF08781.1"/>
    <property type="molecule type" value="Genomic_DNA"/>
</dbReference>
<dbReference type="GO" id="GO:0044781">
    <property type="term" value="P:bacterial-type flagellum organization"/>
    <property type="evidence" value="ECO:0007669"/>
    <property type="project" value="InterPro"/>
</dbReference>
<evidence type="ECO:0000313" key="2">
    <source>
        <dbReference type="Proteomes" id="UP000184533"/>
    </source>
</evidence>
<gene>
    <name evidence="1" type="ORF">SAMN02745223_01794</name>
</gene>
<keyword evidence="1" id="KW-0966">Cell projection</keyword>
<reference evidence="1 2" key="1">
    <citation type="submission" date="2016-11" db="EMBL/GenBank/DDBJ databases">
        <authorList>
            <person name="Jaros S."/>
            <person name="Januszkiewicz K."/>
            <person name="Wedrychowicz H."/>
        </authorList>
    </citation>
    <scope>NUCLEOTIDE SEQUENCE [LARGE SCALE GENOMIC DNA]</scope>
    <source>
        <strain evidence="1 2">DSM 17137</strain>
    </source>
</reference>
<protein>
    <submittedName>
        <fullName evidence="1">Class II flagellar assembly regulator</fullName>
    </submittedName>
</protein>
<sequence length="156" mass="16396">MAADFAGIAAHDLSLIALRIDSTKSTNAVNGRSNAGRTGNGAAFQPIGGETPARVAGTAPMTAPAELSSLLALQGVEDPLQGRKKRAVARGTDLLDSLDDVKADLLVGRVSEDRLSQLMSLLSEAREQSMPGLDALLDDIELRVRVELAKFGRYPA</sequence>
<name>A0A1M4YSR3_9HYPH</name>
<dbReference type="InterPro" id="IPR019704">
    <property type="entry name" value="Flagellar_assmbl_FliX_class2"/>
</dbReference>
<dbReference type="Pfam" id="PF10768">
    <property type="entry name" value="FliX"/>
    <property type="match status" value="1"/>
</dbReference>
<proteinExistence type="predicted"/>
<dbReference type="Proteomes" id="UP000184533">
    <property type="component" value="Unassembled WGS sequence"/>
</dbReference>
<dbReference type="AlphaFoldDB" id="A0A1M4YSR3"/>
<keyword evidence="1" id="KW-0969">Cilium</keyword>
<organism evidence="1 2">
    <name type="scientific">Devosia limi DSM 17137</name>
    <dbReference type="NCBI Taxonomy" id="1121477"/>
    <lineage>
        <taxon>Bacteria</taxon>
        <taxon>Pseudomonadati</taxon>
        <taxon>Pseudomonadota</taxon>
        <taxon>Alphaproteobacteria</taxon>
        <taxon>Hyphomicrobiales</taxon>
        <taxon>Devosiaceae</taxon>
        <taxon>Devosia</taxon>
    </lineage>
</organism>
<keyword evidence="1" id="KW-0282">Flagellum</keyword>
<evidence type="ECO:0000313" key="1">
    <source>
        <dbReference type="EMBL" id="SHF08781.1"/>
    </source>
</evidence>